<dbReference type="Gene3D" id="3.60.21.10">
    <property type="match status" value="1"/>
</dbReference>
<feature type="domain" description="Capsule synthesis protein CapA" evidence="4">
    <location>
        <begin position="58"/>
        <end position="296"/>
    </location>
</feature>
<gene>
    <name evidence="5" type="ORF">HC031_08985</name>
</gene>
<reference evidence="5 6" key="1">
    <citation type="submission" date="2020-03" db="EMBL/GenBank/DDBJ databases">
        <title>WGS of the type strain of Planosporangium spp.</title>
        <authorList>
            <person name="Thawai C."/>
        </authorList>
    </citation>
    <scope>NUCLEOTIDE SEQUENCE [LARGE SCALE GENOMIC DNA]</scope>
    <source>
        <strain evidence="5 6">TBRC 5610</strain>
    </source>
</reference>
<organism evidence="5 6">
    <name type="scientific">Planosporangium thailandense</name>
    <dbReference type="NCBI Taxonomy" id="765197"/>
    <lineage>
        <taxon>Bacteria</taxon>
        <taxon>Bacillati</taxon>
        <taxon>Actinomycetota</taxon>
        <taxon>Actinomycetes</taxon>
        <taxon>Micromonosporales</taxon>
        <taxon>Micromonosporaceae</taxon>
        <taxon>Planosporangium</taxon>
    </lineage>
</organism>
<dbReference type="CDD" id="cd07381">
    <property type="entry name" value="MPP_CapA"/>
    <property type="match status" value="1"/>
</dbReference>
<comment type="similarity">
    <text evidence="1">Belongs to the CapA family.</text>
</comment>
<sequence>MRTCAVLAALLAIGGCSAGTAKASWKTPASAGAGHGVAASPSPSPSLSPSPSRSGDITLEFAGDVHFADRTAKLLADPATAFGPIASVFKDADVAMVNLETSVTDRGTPEPKEFHFRAPATAFDAVRAAGVDVVTVANNHALDYGRTGLADTLDDAHKAGVPAIGAGQNATEAYAPWVTTVRGTRIAFVAVSQIHELESSWAATDNRSGIAMASDVARSIAAVRAARAQADVVIVYVHWGQEGNDCPTGEQKTFAARMAEAGATAVVGTHAHLLLGDGMIGKTYVAYGLGNFLWWRDDAFSNDTGVLRLTLHGGAVSRSELVPASISRDTGQPLPVSGGEADRIVKKYADLHSCTGLAPAPRG</sequence>
<dbReference type="EMBL" id="JAATVY010000004">
    <property type="protein sequence ID" value="NJC69855.1"/>
    <property type="molecule type" value="Genomic_DNA"/>
</dbReference>
<evidence type="ECO:0000313" key="5">
    <source>
        <dbReference type="EMBL" id="NJC69855.1"/>
    </source>
</evidence>
<keyword evidence="3" id="KW-0732">Signal</keyword>
<dbReference type="Pfam" id="PF09587">
    <property type="entry name" value="PGA_cap"/>
    <property type="match status" value="1"/>
</dbReference>
<evidence type="ECO:0000256" key="1">
    <source>
        <dbReference type="ARBA" id="ARBA00005662"/>
    </source>
</evidence>
<evidence type="ECO:0000259" key="4">
    <source>
        <dbReference type="SMART" id="SM00854"/>
    </source>
</evidence>
<accession>A0ABX0XV10</accession>
<feature type="chain" id="PRO_5047504774" evidence="3">
    <location>
        <begin position="24"/>
        <end position="363"/>
    </location>
</feature>
<dbReference type="PROSITE" id="PS51257">
    <property type="entry name" value="PROKAR_LIPOPROTEIN"/>
    <property type="match status" value="1"/>
</dbReference>
<feature type="region of interest" description="Disordered" evidence="2">
    <location>
        <begin position="30"/>
        <end position="55"/>
    </location>
</feature>
<dbReference type="PANTHER" id="PTHR33393:SF13">
    <property type="entry name" value="PGA BIOSYNTHESIS PROTEIN CAPA"/>
    <property type="match status" value="1"/>
</dbReference>
<keyword evidence="6" id="KW-1185">Reference proteome</keyword>
<dbReference type="SMART" id="SM00854">
    <property type="entry name" value="PGA_cap"/>
    <property type="match status" value="1"/>
</dbReference>
<dbReference type="PANTHER" id="PTHR33393">
    <property type="entry name" value="POLYGLUTAMINE SYNTHESIS ACCESSORY PROTEIN RV0574C-RELATED"/>
    <property type="match status" value="1"/>
</dbReference>
<name>A0ABX0XV10_9ACTN</name>
<dbReference type="SUPFAM" id="SSF56300">
    <property type="entry name" value="Metallo-dependent phosphatases"/>
    <property type="match status" value="1"/>
</dbReference>
<dbReference type="RefSeq" id="WP_167924890.1">
    <property type="nucleotide sequence ID" value="NZ_JAATVY010000004.1"/>
</dbReference>
<dbReference type="InterPro" id="IPR052169">
    <property type="entry name" value="CW_Biosynth-Accessory"/>
</dbReference>
<dbReference type="InterPro" id="IPR029052">
    <property type="entry name" value="Metallo-depent_PP-like"/>
</dbReference>
<protein>
    <submittedName>
        <fullName evidence="5">CapA family protein</fullName>
    </submittedName>
</protein>
<dbReference type="Proteomes" id="UP000722989">
    <property type="component" value="Unassembled WGS sequence"/>
</dbReference>
<evidence type="ECO:0000256" key="2">
    <source>
        <dbReference type="SAM" id="MobiDB-lite"/>
    </source>
</evidence>
<feature type="compositionally biased region" description="Low complexity" evidence="2">
    <location>
        <begin position="30"/>
        <end position="41"/>
    </location>
</feature>
<proteinExistence type="inferred from homology"/>
<feature type="signal peptide" evidence="3">
    <location>
        <begin position="1"/>
        <end position="23"/>
    </location>
</feature>
<evidence type="ECO:0000256" key="3">
    <source>
        <dbReference type="SAM" id="SignalP"/>
    </source>
</evidence>
<evidence type="ECO:0000313" key="6">
    <source>
        <dbReference type="Proteomes" id="UP000722989"/>
    </source>
</evidence>
<comment type="caution">
    <text evidence="5">The sequence shown here is derived from an EMBL/GenBank/DDBJ whole genome shotgun (WGS) entry which is preliminary data.</text>
</comment>
<dbReference type="InterPro" id="IPR019079">
    <property type="entry name" value="Capsule_synth_CapA"/>
</dbReference>